<name>A0ACC2FHT6_DALPE</name>
<gene>
    <name evidence="1" type="ORF">DPEC_G00291510</name>
</gene>
<protein>
    <submittedName>
        <fullName evidence="1">Uncharacterized protein</fullName>
    </submittedName>
</protein>
<proteinExistence type="predicted"/>
<sequence>MTDFPVEQTAPPGPIKAICTSPSCLSHPLSPLPLDQTPPPPYPRPFPAIPIHSRFTPDPRPIPVPLAQVPPPPSCPLTSLTHPARRFTPPGRGHRTTCQLPALSPCQRAAGSISLRYQREPSRGRRLKWHFQSTSTDNPPPPRFPPTPPAPPLPPPPPPPVPPRAS</sequence>
<dbReference type="Proteomes" id="UP001157502">
    <property type="component" value="Chromosome 27"/>
</dbReference>
<evidence type="ECO:0000313" key="2">
    <source>
        <dbReference type="Proteomes" id="UP001157502"/>
    </source>
</evidence>
<reference evidence="1" key="1">
    <citation type="submission" date="2021-05" db="EMBL/GenBank/DDBJ databases">
        <authorList>
            <person name="Pan Q."/>
            <person name="Jouanno E."/>
            <person name="Zahm M."/>
            <person name="Klopp C."/>
            <person name="Cabau C."/>
            <person name="Louis A."/>
            <person name="Berthelot C."/>
            <person name="Parey E."/>
            <person name="Roest Crollius H."/>
            <person name="Montfort J."/>
            <person name="Robinson-Rechavi M."/>
            <person name="Bouchez O."/>
            <person name="Lampietro C."/>
            <person name="Lopez Roques C."/>
            <person name="Donnadieu C."/>
            <person name="Postlethwait J."/>
            <person name="Bobe J."/>
            <person name="Dillon D."/>
            <person name="Chandos A."/>
            <person name="von Hippel F."/>
            <person name="Guiguen Y."/>
        </authorList>
    </citation>
    <scope>NUCLEOTIDE SEQUENCE</scope>
    <source>
        <strain evidence="1">YG-Jan2019</strain>
    </source>
</reference>
<accession>A0ACC2FHT6</accession>
<comment type="caution">
    <text evidence="1">The sequence shown here is derived from an EMBL/GenBank/DDBJ whole genome shotgun (WGS) entry which is preliminary data.</text>
</comment>
<evidence type="ECO:0000313" key="1">
    <source>
        <dbReference type="EMBL" id="KAJ7990882.1"/>
    </source>
</evidence>
<dbReference type="EMBL" id="CM055754">
    <property type="protein sequence ID" value="KAJ7990882.1"/>
    <property type="molecule type" value="Genomic_DNA"/>
</dbReference>
<organism evidence="1 2">
    <name type="scientific">Dallia pectoralis</name>
    <name type="common">Alaska blackfish</name>
    <dbReference type="NCBI Taxonomy" id="75939"/>
    <lineage>
        <taxon>Eukaryota</taxon>
        <taxon>Metazoa</taxon>
        <taxon>Chordata</taxon>
        <taxon>Craniata</taxon>
        <taxon>Vertebrata</taxon>
        <taxon>Euteleostomi</taxon>
        <taxon>Actinopterygii</taxon>
        <taxon>Neopterygii</taxon>
        <taxon>Teleostei</taxon>
        <taxon>Protacanthopterygii</taxon>
        <taxon>Esociformes</taxon>
        <taxon>Umbridae</taxon>
        <taxon>Dallia</taxon>
    </lineage>
</organism>
<keyword evidence="2" id="KW-1185">Reference proteome</keyword>